<dbReference type="AlphaFoldDB" id="A0A6J7LCC2"/>
<accession>A0A6J7LCC2</accession>
<dbReference type="SUPFAM" id="SSF51735">
    <property type="entry name" value="NAD(P)-binding Rossmann-fold domains"/>
    <property type="match status" value="1"/>
</dbReference>
<sequence>MAILIGSTGFVGGHLASNYSFDEQVHRSDVSKITGSVTDLLVCAGLPAEKWRANKEPAADWANMSHLAQILTTVDADRAVLVSTIDVYQPPVGVDESSPANFDGTGAYGANRAWFEAFFRAQFNDSLILRLPALFAHDVRKNLVHDLLHGRSDQWATVSPASTFQFFDVTQTWNVIEQAWTQGTKLLNVSSEPVAAQEVADIFDVTLQARTAASTYDMRSRYAKEFGGSDGYLYTRASTLDGIAALREIESRT</sequence>
<protein>
    <submittedName>
        <fullName evidence="1">Unannotated protein</fullName>
    </submittedName>
</protein>
<dbReference type="EMBL" id="CAFBNE010000115">
    <property type="protein sequence ID" value="CAB4965811.1"/>
    <property type="molecule type" value="Genomic_DNA"/>
</dbReference>
<reference evidence="1" key="1">
    <citation type="submission" date="2020-05" db="EMBL/GenBank/DDBJ databases">
        <authorList>
            <person name="Chiriac C."/>
            <person name="Salcher M."/>
            <person name="Ghai R."/>
            <person name="Kavagutti S V."/>
        </authorList>
    </citation>
    <scope>NUCLEOTIDE SEQUENCE</scope>
</reference>
<name>A0A6J7LCC2_9ZZZZ</name>
<proteinExistence type="predicted"/>
<dbReference type="Gene3D" id="3.40.50.720">
    <property type="entry name" value="NAD(P)-binding Rossmann-like Domain"/>
    <property type="match status" value="1"/>
</dbReference>
<organism evidence="1">
    <name type="scientific">freshwater metagenome</name>
    <dbReference type="NCBI Taxonomy" id="449393"/>
    <lineage>
        <taxon>unclassified sequences</taxon>
        <taxon>metagenomes</taxon>
        <taxon>ecological metagenomes</taxon>
    </lineage>
</organism>
<gene>
    <name evidence="1" type="ORF">UFOPK3772_02713</name>
</gene>
<dbReference type="InterPro" id="IPR036291">
    <property type="entry name" value="NAD(P)-bd_dom_sf"/>
</dbReference>
<evidence type="ECO:0000313" key="1">
    <source>
        <dbReference type="EMBL" id="CAB4965811.1"/>
    </source>
</evidence>